<keyword evidence="3" id="KW-1185">Reference proteome</keyword>
<gene>
    <name evidence="2" type="ORF">M404DRAFT_151715</name>
</gene>
<evidence type="ECO:0000313" key="2">
    <source>
        <dbReference type="EMBL" id="KIO00974.1"/>
    </source>
</evidence>
<feature type="compositionally biased region" description="Polar residues" evidence="1">
    <location>
        <begin position="345"/>
        <end position="356"/>
    </location>
</feature>
<feature type="compositionally biased region" description="Basic and acidic residues" evidence="1">
    <location>
        <begin position="369"/>
        <end position="388"/>
    </location>
</feature>
<reference evidence="2 3" key="1">
    <citation type="submission" date="2014-04" db="EMBL/GenBank/DDBJ databases">
        <authorList>
            <consortium name="DOE Joint Genome Institute"/>
            <person name="Kuo A."/>
            <person name="Kohler A."/>
            <person name="Costa M.D."/>
            <person name="Nagy L.G."/>
            <person name="Floudas D."/>
            <person name="Copeland A."/>
            <person name="Barry K.W."/>
            <person name="Cichocki N."/>
            <person name="Veneault-Fourrey C."/>
            <person name="LaButti K."/>
            <person name="Lindquist E.A."/>
            <person name="Lipzen A."/>
            <person name="Lundell T."/>
            <person name="Morin E."/>
            <person name="Murat C."/>
            <person name="Sun H."/>
            <person name="Tunlid A."/>
            <person name="Henrissat B."/>
            <person name="Grigoriev I.V."/>
            <person name="Hibbett D.S."/>
            <person name="Martin F."/>
            <person name="Nordberg H.P."/>
            <person name="Cantor M.N."/>
            <person name="Hua S.X."/>
        </authorList>
    </citation>
    <scope>NUCLEOTIDE SEQUENCE [LARGE SCALE GENOMIC DNA]</scope>
    <source>
        <strain evidence="2 3">Marx 270</strain>
    </source>
</reference>
<accession>A0A0C3P0V1</accession>
<name>A0A0C3P0V1_PISTI</name>
<feature type="region of interest" description="Disordered" evidence="1">
    <location>
        <begin position="342"/>
        <end position="394"/>
    </location>
</feature>
<dbReference type="Proteomes" id="UP000054217">
    <property type="component" value="Unassembled WGS sequence"/>
</dbReference>
<protein>
    <submittedName>
        <fullName evidence="2">Uncharacterized protein</fullName>
    </submittedName>
</protein>
<organism evidence="2 3">
    <name type="scientific">Pisolithus tinctorius Marx 270</name>
    <dbReference type="NCBI Taxonomy" id="870435"/>
    <lineage>
        <taxon>Eukaryota</taxon>
        <taxon>Fungi</taxon>
        <taxon>Dikarya</taxon>
        <taxon>Basidiomycota</taxon>
        <taxon>Agaricomycotina</taxon>
        <taxon>Agaricomycetes</taxon>
        <taxon>Agaricomycetidae</taxon>
        <taxon>Boletales</taxon>
        <taxon>Sclerodermatineae</taxon>
        <taxon>Pisolithaceae</taxon>
        <taxon>Pisolithus</taxon>
    </lineage>
</organism>
<evidence type="ECO:0000313" key="3">
    <source>
        <dbReference type="Proteomes" id="UP000054217"/>
    </source>
</evidence>
<dbReference type="InParanoid" id="A0A0C3P0V1"/>
<dbReference type="AlphaFoldDB" id="A0A0C3P0V1"/>
<dbReference type="EMBL" id="KN831992">
    <property type="protein sequence ID" value="KIO00974.1"/>
    <property type="molecule type" value="Genomic_DNA"/>
</dbReference>
<dbReference type="OrthoDB" id="2639558at2759"/>
<dbReference type="HOGENOM" id="CLU_035526_1_0_1"/>
<proteinExistence type="predicted"/>
<sequence>MYDYAFGYTPHHQVRTSMSFQDAQAHHDLPSQGGNQYIHTSSSGLNPMHLLTEEIKKINIKLSALEIAHEQLASHVENNEMAVCHLQGEVSTTKSKVQGKSASAAKNISNQHPKLKPILHRKVLEMCGIDMLGQADRLKSLAKYQHRLPNQQPSEEVDGQEIWRPMWSEHIDHTVNMRFLHSIVDGIMEDEKMKHAQARGELDDGDYVSMTIMTMAKSYWQTLAADICAIADPQTEAKQNDRITEKHHRSRRSQITYRHRGAVEDFEKKFHVQQVAAMIDSDFGLDNQTIDEGSLSEDTDMRRKQQDVPTNGWKWVGLTWHSLDYVAFLRILDTIHKQKRMADTEGSSSGPVQPDSTEPAPKCRKTTRKKDSFTRAFDVHPSKMEDRPPQSAKAKPTIPFKMMIDKRWLSVHPGQQVLDGMEWLEGFYLRAKDGELSQNDRAYLDELAIFLADGSDN</sequence>
<evidence type="ECO:0000256" key="1">
    <source>
        <dbReference type="SAM" id="MobiDB-lite"/>
    </source>
</evidence>
<reference evidence="3" key="2">
    <citation type="submission" date="2015-01" db="EMBL/GenBank/DDBJ databases">
        <title>Evolutionary Origins and Diversification of the Mycorrhizal Mutualists.</title>
        <authorList>
            <consortium name="DOE Joint Genome Institute"/>
            <consortium name="Mycorrhizal Genomics Consortium"/>
            <person name="Kohler A."/>
            <person name="Kuo A."/>
            <person name="Nagy L.G."/>
            <person name="Floudas D."/>
            <person name="Copeland A."/>
            <person name="Barry K.W."/>
            <person name="Cichocki N."/>
            <person name="Veneault-Fourrey C."/>
            <person name="LaButti K."/>
            <person name="Lindquist E.A."/>
            <person name="Lipzen A."/>
            <person name="Lundell T."/>
            <person name="Morin E."/>
            <person name="Murat C."/>
            <person name="Riley R."/>
            <person name="Ohm R."/>
            <person name="Sun H."/>
            <person name="Tunlid A."/>
            <person name="Henrissat B."/>
            <person name="Grigoriev I.V."/>
            <person name="Hibbett D.S."/>
            <person name="Martin F."/>
        </authorList>
    </citation>
    <scope>NUCLEOTIDE SEQUENCE [LARGE SCALE GENOMIC DNA]</scope>
    <source>
        <strain evidence="3">Marx 270</strain>
    </source>
</reference>